<proteinExistence type="predicted"/>
<organism evidence="5 6">
    <name type="scientific">Chitinophaga polysaccharea</name>
    <dbReference type="NCBI Taxonomy" id="1293035"/>
    <lineage>
        <taxon>Bacteria</taxon>
        <taxon>Pseudomonadati</taxon>
        <taxon>Bacteroidota</taxon>
        <taxon>Chitinophagia</taxon>
        <taxon>Chitinophagales</taxon>
        <taxon>Chitinophagaceae</taxon>
        <taxon>Chitinophaga</taxon>
    </lineage>
</organism>
<name>A0A561Q2I6_9BACT</name>
<gene>
    <name evidence="5" type="ORF">FHW36_101498</name>
</gene>
<keyword evidence="6" id="KW-1185">Reference proteome</keyword>
<accession>A0A561Q2I6</accession>
<dbReference type="GO" id="GO:0003700">
    <property type="term" value="F:DNA-binding transcription factor activity"/>
    <property type="evidence" value="ECO:0007669"/>
    <property type="project" value="InterPro"/>
</dbReference>
<sequence>MYSTFQPHPLLVAYVDAYWVSMTTQFSQQRILPDTCADIIFNISDQPVAAGNNAICIAPNTAFVVGTMTAFRDINRQGNTGMLGIRFKPGGLHAFTALPLQLATDEHLLLSDITHDWHARLEPLLEKAPSISEKVNSLENFLLQRLPANNIVASKIQESIHLIRQSNGSITPAMLADKAFMSTRTFERNFLQMIGVSPKTFSRIVRFMSVRRELKKEKSATLLSLALEHGFYDHAHLTREFKLLGGDNPSCWR</sequence>
<evidence type="ECO:0000313" key="5">
    <source>
        <dbReference type="EMBL" id="TWF44578.1"/>
    </source>
</evidence>
<keyword evidence="2" id="KW-0238">DNA-binding</keyword>
<feature type="domain" description="HTH araC/xylS-type" evidence="4">
    <location>
        <begin position="154"/>
        <end position="253"/>
    </location>
</feature>
<dbReference type="PANTHER" id="PTHR46796:SF13">
    <property type="entry name" value="HTH-TYPE TRANSCRIPTIONAL ACTIVATOR RHAS"/>
    <property type="match status" value="1"/>
</dbReference>
<dbReference type="GO" id="GO:0043565">
    <property type="term" value="F:sequence-specific DNA binding"/>
    <property type="evidence" value="ECO:0007669"/>
    <property type="project" value="InterPro"/>
</dbReference>
<dbReference type="PROSITE" id="PS01124">
    <property type="entry name" value="HTH_ARAC_FAMILY_2"/>
    <property type="match status" value="1"/>
</dbReference>
<dbReference type="AlphaFoldDB" id="A0A561Q2I6"/>
<evidence type="ECO:0000256" key="3">
    <source>
        <dbReference type="ARBA" id="ARBA00023163"/>
    </source>
</evidence>
<dbReference type="InterPro" id="IPR046532">
    <property type="entry name" value="DUF6597"/>
</dbReference>
<dbReference type="InterPro" id="IPR018060">
    <property type="entry name" value="HTH_AraC"/>
</dbReference>
<reference evidence="5 6" key="1">
    <citation type="submission" date="2019-06" db="EMBL/GenBank/DDBJ databases">
        <title>Sorghum-associated microbial communities from plants grown in Nebraska, USA.</title>
        <authorList>
            <person name="Schachtman D."/>
        </authorList>
    </citation>
    <scope>NUCLEOTIDE SEQUENCE [LARGE SCALE GENOMIC DNA]</scope>
    <source>
        <strain evidence="5 6">1209</strain>
    </source>
</reference>
<dbReference type="Gene3D" id="1.10.10.60">
    <property type="entry name" value="Homeodomain-like"/>
    <property type="match status" value="1"/>
</dbReference>
<dbReference type="EMBL" id="VIWO01000001">
    <property type="protein sequence ID" value="TWF44578.1"/>
    <property type="molecule type" value="Genomic_DNA"/>
</dbReference>
<dbReference type="Pfam" id="PF12833">
    <property type="entry name" value="HTH_18"/>
    <property type="match status" value="1"/>
</dbReference>
<protein>
    <submittedName>
        <fullName evidence="5">Helix-turn-helix protein</fullName>
    </submittedName>
</protein>
<keyword evidence="3" id="KW-0804">Transcription</keyword>
<dbReference type="Proteomes" id="UP000320811">
    <property type="component" value="Unassembled WGS sequence"/>
</dbReference>
<evidence type="ECO:0000256" key="2">
    <source>
        <dbReference type="ARBA" id="ARBA00023125"/>
    </source>
</evidence>
<evidence type="ECO:0000313" key="6">
    <source>
        <dbReference type="Proteomes" id="UP000320811"/>
    </source>
</evidence>
<dbReference type="Pfam" id="PF20240">
    <property type="entry name" value="DUF6597"/>
    <property type="match status" value="1"/>
</dbReference>
<comment type="caution">
    <text evidence="5">The sequence shown here is derived from an EMBL/GenBank/DDBJ whole genome shotgun (WGS) entry which is preliminary data.</text>
</comment>
<evidence type="ECO:0000259" key="4">
    <source>
        <dbReference type="PROSITE" id="PS01124"/>
    </source>
</evidence>
<keyword evidence="1" id="KW-0805">Transcription regulation</keyword>
<dbReference type="InterPro" id="IPR050204">
    <property type="entry name" value="AraC_XylS_family_regulators"/>
</dbReference>
<dbReference type="PANTHER" id="PTHR46796">
    <property type="entry name" value="HTH-TYPE TRANSCRIPTIONAL ACTIVATOR RHAS-RELATED"/>
    <property type="match status" value="1"/>
</dbReference>
<dbReference type="RefSeq" id="WP_186452277.1">
    <property type="nucleotide sequence ID" value="NZ_VIWO01000001.1"/>
</dbReference>
<evidence type="ECO:0000256" key="1">
    <source>
        <dbReference type="ARBA" id="ARBA00023015"/>
    </source>
</evidence>
<dbReference type="SMART" id="SM00342">
    <property type="entry name" value="HTH_ARAC"/>
    <property type="match status" value="1"/>
</dbReference>